<reference evidence="2" key="1">
    <citation type="submission" date="2019-08" db="EMBL/GenBank/DDBJ databases">
        <authorList>
            <person name="Kucharzyk K."/>
            <person name="Murdoch R.W."/>
            <person name="Higgins S."/>
            <person name="Loffler F."/>
        </authorList>
    </citation>
    <scope>NUCLEOTIDE SEQUENCE</scope>
</reference>
<comment type="caution">
    <text evidence="2">The sequence shown here is derived from an EMBL/GenBank/DDBJ whole genome shotgun (WGS) entry which is preliminary data.</text>
</comment>
<keyword evidence="1" id="KW-0472">Membrane</keyword>
<gene>
    <name evidence="2" type="ORF">SDC9_178165</name>
</gene>
<dbReference type="EMBL" id="VSSQ01081910">
    <property type="protein sequence ID" value="MPN30694.1"/>
    <property type="molecule type" value="Genomic_DNA"/>
</dbReference>
<sequence length="79" mass="9102">MNPLKPSDRLKRMTDDSLTPNFMAISVEVMKQASAELSKTYWPIIFCVFVKLALWMVSLNSFICLPPAEQEYEIPLSYL</sequence>
<keyword evidence="1" id="KW-1133">Transmembrane helix</keyword>
<dbReference type="AlphaFoldDB" id="A0A645H318"/>
<feature type="transmembrane region" description="Helical" evidence="1">
    <location>
        <begin position="40"/>
        <end position="63"/>
    </location>
</feature>
<proteinExistence type="predicted"/>
<keyword evidence="1" id="KW-0812">Transmembrane</keyword>
<name>A0A645H318_9ZZZZ</name>
<protein>
    <submittedName>
        <fullName evidence="2">Uncharacterized protein</fullName>
    </submittedName>
</protein>
<evidence type="ECO:0000313" key="2">
    <source>
        <dbReference type="EMBL" id="MPN30694.1"/>
    </source>
</evidence>
<evidence type="ECO:0000256" key="1">
    <source>
        <dbReference type="SAM" id="Phobius"/>
    </source>
</evidence>
<organism evidence="2">
    <name type="scientific">bioreactor metagenome</name>
    <dbReference type="NCBI Taxonomy" id="1076179"/>
    <lineage>
        <taxon>unclassified sequences</taxon>
        <taxon>metagenomes</taxon>
        <taxon>ecological metagenomes</taxon>
    </lineage>
</organism>
<accession>A0A645H318</accession>